<dbReference type="EMBL" id="JAUESC010000387">
    <property type="protein sequence ID" value="KAK0574349.1"/>
    <property type="molecule type" value="Genomic_DNA"/>
</dbReference>
<evidence type="ECO:0000259" key="2">
    <source>
        <dbReference type="Pfam" id="PF23598"/>
    </source>
</evidence>
<protein>
    <recommendedName>
        <fullName evidence="2">Disease resistance R13L4/SHOC-2-like LRR domain-containing protein</fullName>
    </recommendedName>
</protein>
<reference evidence="3" key="1">
    <citation type="journal article" date="2022" name="Plant J.">
        <title>Strategies of tolerance reflected in two North American maple genomes.</title>
        <authorList>
            <person name="McEvoy S.L."/>
            <person name="Sezen U.U."/>
            <person name="Trouern-Trend A."/>
            <person name="McMahon S.M."/>
            <person name="Schaberg P.G."/>
            <person name="Yang J."/>
            <person name="Wegrzyn J.L."/>
            <person name="Swenson N.G."/>
        </authorList>
    </citation>
    <scope>NUCLEOTIDE SEQUENCE</scope>
    <source>
        <strain evidence="3">NS2018</strain>
    </source>
</reference>
<dbReference type="Gene3D" id="3.80.10.10">
    <property type="entry name" value="Ribonuclease Inhibitor"/>
    <property type="match status" value="2"/>
</dbReference>
<dbReference type="InterPro" id="IPR055414">
    <property type="entry name" value="LRR_R13L4/SHOC2-like"/>
</dbReference>
<organism evidence="3 4">
    <name type="scientific">Acer saccharum</name>
    <name type="common">Sugar maple</name>
    <dbReference type="NCBI Taxonomy" id="4024"/>
    <lineage>
        <taxon>Eukaryota</taxon>
        <taxon>Viridiplantae</taxon>
        <taxon>Streptophyta</taxon>
        <taxon>Embryophyta</taxon>
        <taxon>Tracheophyta</taxon>
        <taxon>Spermatophyta</taxon>
        <taxon>Magnoliopsida</taxon>
        <taxon>eudicotyledons</taxon>
        <taxon>Gunneridae</taxon>
        <taxon>Pentapetalae</taxon>
        <taxon>rosids</taxon>
        <taxon>malvids</taxon>
        <taxon>Sapindales</taxon>
        <taxon>Sapindaceae</taxon>
        <taxon>Hippocastanoideae</taxon>
        <taxon>Acereae</taxon>
        <taxon>Acer</taxon>
    </lineage>
</organism>
<gene>
    <name evidence="3" type="ORF">LWI29_022251</name>
</gene>
<feature type="domain" description="Disease resistance R13L4/SHOC-2-like LRR" evidence="2">
    <location>
        <begin position="88"/>
        <end position="216"/>
    </location>
</feature>
<dbReference type="Proteomes" id="UP001168877">
    <property type="component" value="Unassembled WGS sequence"/>
</dbReference>
<dbReference type="Pfam" id="PF23598">
    <property type="entry name" value="LRR_14"/>
    <property type="match status" value="1"/>
</dbReference>
<keyword evidence="4" id="KW-1185">Reference proteome</keyword>
<dbReference type="InterPro" id="IPR032675">
    <property type="entry name" value="LRR_dom_sf"/>
</dbReference>
<reference evidence="3" key="2">
    <citation type="submission" date="2023-06" db="EMBL/GenBank/DDBJ databases">
        <authorList>
            <person name="Swenson N.G."/>
            <person name="Wegrzyn J.L."/>
            <person name="Mcevoy S.L."/>
        </authorList>
    </citation>
    <scope>NUCLEOTIDE SEQUENCE</scope>
    <source>
        <strain evidence="3">NS2018</strain>
        <tissue evidence="3">Leaf</tissue>
    </source>
</reference>
<name>A0AA39RK58_ACESA</name>
<keyword evidence="1" id="KW-0677">Repeat</keyword>
<comment type="caution">
    <text evidence="3">The sequence shown here is derived from an EMBL/GenBank/DDBJ whole genome shotgun (WGS) entry which is preliminary data.</text>
</comment>
<dbReference type="PANTHER" id="PTHR47186:SF3">
    <property type="entry name" value="OS09G0267800 PROTEIN"/>
    <property type="match status" value="1"/>
</dbReference>
<accession>A0AA39RK58</accession>
<evidence type="ECO:0000313" key="4">
    <source>
        <dbReference type="Proteomes" id="UP001168877"/>
    </source>
</evidence>
<evidence type="ECO:0000313" key="3">
    <source>
        <dbReference type="EMBL" id="KAK0574349.1"/>
    </source>
</evidence>
<proteinExistence type="predicted"/>
<dbReference type="InterPro" id="IPR001611">
    <property type="entry name" value="Leu-rich_rpt"/>
</dbReference>
<sequence length="488" mass="54488">MHDLHNELAQYTAGESCFKYEIGKVISQGARHFSFVKDNFDFTEDFNSLTTAVECLRTFLPLSFSTPASNSTDIIDDEIIEKLLGAQKQLRVLSLYGYNIFKLSCELSKLIHLRSLDFSFNPITTLPDSTGVLYNLEILLLSHCTKLIELPSSLGKLINLDYLDLNETKSLKWMPPEFSKLEKLQTLTTFVVSNNDKGSKITELGSLPLLVKLHIVECSKLEFLVNETAGYPNLELLEIISGCDSLTHFKLKSFNKLKYLFIKDCKNLENIEVPEDANWNLQFIEDLGIFDCPKLNLISEAGLPAPSLKSLVISNCNNLESIPNQMYRLTSLEELSIFCCSKLQSFPNGGLPPNLQSLLIEKCDLLTPQHAWGLNNMLSLTELRIIGGCKNLKLFPEEGLLPASLTSLQICEFPVLETLNLNGLLLNSSLEKMEINTCASLRSMSAGSLPSTLSSLKITGCSLMTERCQVGGEDWSKIRHIQNKVING</sequence>
<dbReference type="SUPFAM" id="SSF52058">
    <property type="entry name" value="L domain-like"/>
    <property type="match status" value="2"/>
</dbReference>
<dbReference type="PANTHER" id="PTHR47186">
    <property type="entry name" value="LEUCINE-RICH REPEAT-CONTAINING PROTEIN 57"/>
    <property type="match status" value="1"/>
</dbReference>
<dbReference type="AlphaFoldDB" id="A0AA39RK58"/>
<dbReference type="PROSITE" id="PS51450">
    <property type="entry name" value="LRR"/>
    <property type="match status" value="1"/>
</dbReference>
<evidence type="ECO:0000256" key="1">
    <source>
        <dbReference type="ARBA" id="ARBA00022737"/>
    </source>
</evidence>